<accession>A0A1D8AX53</accession>
<evidence type="ECO:0000313" key="1">
    <source>
        <dbReference type="EMBL" id="AOS45463.1"/>
    </source>
</evidence>
<proteinExistence type="predicted"/>
<protein>
    <recommendedName>
        <fullName evidence="3">Addiction module component</fullName>
    </recommendedName>
</protein>
<dbReference type="RefSeq" id="WP_069962608.1">
    <property type="nucleotide sequence ID" value="NZ_CP016094.1"/>
</dbReference>
<dbReference type="AlphaFoldDB" id="A0A1D8AX53"/>
<organism evidence="1 2">
    <name type="scientific">Lacunisphaera limnophila</name>
    <dbReference type="NCBI Taxonomy" id="1838286"/>
    <lineage>
        <taxon>Bacteria</taxon>
        <taxon>Pseudomonadati</taxon>
        <taxon>Verrucomicrobiota</taxon>
        <taxon>Opitutia</taxon>
        <taxon>Opitutales</taxon>
        <taxon>Opitutaceae</taxon>
        <taxon>Lacunisphaera</taxon>
    </lineage>
</organism>
<gene>
    <name evidence="1" type="ORF">Verru16b_02544</name>
</gene>
<keyword evidence="2" id="KW-1185">Reference proteome</keyword>
<dbReference type="KEGG" id="obg:Verru16b_02544"/>
<reference evidence="1 2" key="1">
    <citation type="submission" date="2016-06" db="EMBL/GenBank/DDBJ databases">
        <title>Three novel species with peptidoglycan cell walls form the new genus Lacunisphaera gen. nov. in the family Opitutaceae of the verrucomicrobial subdivision 4.</title>
        <authorList>
            <person name="Rast P."/>
            <person name="Gloeckner I."/>
            <person name="Jogler M."/>
            <person name="Boedeker C."/>
            <person name="Jeske O."/>
            <person name="Wiegand S."/>
            <person name="Reinhardt R."/>
            <person name="Schumann P."/>
            <person name="Rohde M."/>
            <person name="Spring S."/>
            <person name="Gloeckner F.O."/>
            <person name="Jogler C."/>
        </authorList>
    </citation>
    <scope>NUCLEOTIDE SEQUENCE [LARGE SCALE GENOMIC DNA]</scope>
    <source>
        <strain evidence="1 2">IG16b</strain>
    </source>
</reference>
<evidence type="ECO:0000313" key="2">
    <source>
        <dbReference type="Proteomes" id="UP000095228"/>
    </source>
</evidence>
<dbReference type="EMBL" id="CP016094">
    <property type="protein sequence ID" value="AOS45463.1"/>
    <property type="molecule type" value="Genomic_DNA"/>
</dbReference>
<sequence>MSFNEVLAELPALTVEQRQLLMRRALELDDLPLSPADEALVRERSADYHANPAAAISLQEMENRLRARKGP</sequence>
<evidence type="ECO:0008006" key="3">
    <source>
        <dbReference type="Google" id="ProtNLM"/>
    </source>
</evidence>
<dbReference type="Proteomes" id="UP000095228">
    <property type="component" value="Chromosome"/>
</dbReference>
<dbReference type="OrthoDB" id="284508at2"/>
<name>A0A1D8AX53_9BACT</name>
<dbReference type="STRING" id="1838286.Verru16b_02544"/>